<keyword evidence="1" id="KW-0175">Coiled coil</keyword>
<evidence type="ECO:0000256" key="1">
    <source>
        <dbReference type="SAM" id="Coils"/>
    </source>
</evidence>
<proteinExistence type="predicted"/>
<comment type="caution">
    <text evidence="4">The sequence shown here is derived from an EMBL/GenBank/DDBJ whole genome shotgun (WGS) entry which is preliminary data.</text>
</comment>
<evidence type="ECO:0000256" key="2">
    <source>
        <dbReference type="SAM" id="MobiDB-lite"/>
    </source>
</evidence>
<feature type="region of interest" description="Disordered" evidence="2">
    <location>
        <begin position="109"/>
        <end position="128"/>
    </location>
</feature>
<dbReference type="Pfam" id="PF04977">
    <property type="entry name" value="DivIC"/>
    <property type="match status" value="1"/>
</dbReference>
<dbReference type="InParanoid" id="A0A540VL13"/>
<gene>
    <name evidence="4" type="ORF">FKZ61_03295</name>
</gene>
<dbReference type="EMBL" id="VIGC01000003">
    <property type="protein sequence ID" value="TQE97451.1"/>
    <property type="molecule type" value="Genomic_DNA"/>
</dbReference>
<evidence type="ECO:0000256" key="3">
    <source>
        <dbReference type="SAM" id="Phobius"/>
    </source>
</evidence>
<accession>A0A540VL13</accession>
<dbReference type="RefSeq" id="WP_141608644.1">
    <property type="nucleotide sequence ID" value="NZ_VIGC02000003.1"/>
</dbReference>
<dbReference type="AlphaFoldDB" id="A0A540VL13"/>
<dbReference type="Proteomes" id="UP000317371">
    <property type="component" value="Unassembled WGS sequence"/>
</dbReference>
<evidence type="ECO:0000313" key="4">
    <source>
        <dbReference type="EMBL" id="TQE97451.1"/>
    </source>
</evidence>
<keyword evidence="3" id="KW-0472">Membrane</keyword>
<organism evidence="4 5">
    <name type="scientific">Litorilinea aerophila</name>
    <dbReference type="NCBI Taxonomy" id="1204385"/>
    <lineage>
        <taxon>Bacteria</taxon>
        <taxon>Bacillati</taxon>
        <taxon>Chloroflexota</taxon>
        <taxon>Caldilineae</taxon>
        <taxon>Caldilineales</taxon>
        <taxon>Caldilineaceae</taxon>
        <taxon>Litorilinea</taxon>
    </lineage>
</organism>
<evidence type="ECO:0000313" key="5">
    <source>
        <dbReference type="Proteomes" id="UP000317371"/>
    </source>
</evidence>
<reference evidence="4 5" key="1">
    <citation type="submission" date="2019-06" db="EMBL/GenBank/DDBJ databases">
        <title>Genome sequence of Litorilinea aerophila BAA-2444.</title>
        <authorList>
            <person name="Maclea K.S."/>
            <person name="Maurais E.G."/>
            <person name="Iannazzi L.C."/>
        </authorList>
    </citation>
    <scope>NUCLEOTIDE SEQUENCE [LARGE SCALE GENOMIC DNA]</scope>
    <source>
        <strain evidence="4 5">ATCC BAA-2444</strain>
    </source>
</reference>
<dbReference type="InterPro" id="IPR007060">
    <property type="entry name" value="FtsL/DivIC"/>
</dbReference>
<feature type="coiled-coil region" evidence="1">
    <location>
        <begin position="44"/>
        <end position="71"/>
    </location>
</feature>
<sequence length="144" mass="16005">MAANPSPNPPSPPPASTRARVILLALMALCLLFVVSYTGRLVQRSRLQAEIQQWEERLAQEQARQLELQAELTYVSSADYVDEVAREELEMVRPGDTVIVVLEGTPVPTPTVTPTPTPATMAPETSSAPPWKQWWDLFVQQELP</sequence>
<protein>
    <submittedName>
        <fullName evidence="4">Septum formation initiator family protein</fullName>
    </submittedName>
</protein>
<name>A0A540VL13_9CHLR</name>
<keyword evidence="3" id="KW-1133">Transmembrane helix</keyword>
<feature type="compositionally biased region" description="Low complexity" evidence="2">
    <location>
        <begin position="118"/>
        <end position="128"/>
    </location>
</feature>
<feature type="transmembrane region" description="Helical" evidence="3">
    <location>
        <begin position="20"/>
        <end position="38"/>
    </location>
</feature>
<keyword evidence="5" id="KW-1185">Reference proteome</keyword>
<keyword evidence="3" id="KW-0812">Transmembrane</keyword>